<evidence type="ECO:0000259" key="5">
    <source>
        <dbReference type="Pfam" id="PF25917"/>
    </source>
</evidence>
<evidence type="ECO:0000313" key="8">
    <source>
        <dbReference type="EMBL" id="MDQ9093040.1"/>
    </source>
</evidence>
<organism evidence="8 9">
    <name type="scientific">Pseudoalteromonas haloplanktis</name>
    <name type="common">Alteromonas haloplanktis</name>
    <dbReference type="NCBI Taxonomy" id="228"/>
    <lineage>
        <taxon>Bacteria</taxon>
        <taxon>Pseudomonadati</taxon>
        <taxon>Pseudomonadota</taxon>
        <taxon>Gammaproteobacteria</taxon>
        <taxon>Alteromonadales</taxon>
        <taxon>Pseudoalteromonadaceae</taxon>
        <taxon>Pseudoalteromonas</taxon>
    </lineage>
</organism>
<dbReference type="PROSITE" id="PS51257">
    <property type="entry name" value="PROKAR_LIPOPROTEIN"/>
    <property type="match status" value="1"/>
</dbReference>
<feature type="domain" description="Multidrug resistance protein MdtA-like alpha-helical hairpin" evidence="4">
    <location>
        <begin position="102"/>
        <end position="170"/>
    </location>
</feature>
<dbReference type="Gene3D" id="1.10.287.470">
    <property type="entry name" value="Helix hairpin bin"/>
    <property type="match status" value="1"/>
</dbReference>
<evidence type="ECO:0000259" key="4">
    <source>
        <dbReference type="Pfam" id="PF25876"/>
    </source>
</evidence>
<reference evidence="8 9" key="1">
    <citation type="submission" date="2023-08" db="EMBL/GenBank/DDBJ databases">
        <title>Pseudoalteromonas haloplanktis LL1 genome.</title>
        <authorList>
            <person name="Wu S."/>
        </authorList>
    </citation>
    <scope>NUCLEOTIDE SEQUENCE [LARGE SCALE GENOMIC DNA]</scope>
    <source>
        <strain evidence="8 9">LL1</strain>
    </source>
</reference>
<dbReference type="Gene3D" id="2.40.30.170">
    <property type="match status" value="1"/>
</dbReference>
<dbReference type="InterPro" id="IPR006143">
    <property type="entry name" value="RND_pump_MFP"/>
</dbReference>
<dbReference type="InterPro" id="IPR058625">
    <property type="entry name" value="MdtA-like_BSH"/>
</dbReference>
<dbReference type="SUPFAM" id="SSF111369">
    <property type="entry name" value="HlyD-like secretion proteins"/>
    <property type="match status" value="1"/>
</dbReference>
<evidence type="ECO:0000256" key="2">
    <source>
        <dbReference type="ARBA" id="ARBA00009477"/>
    </source>
</evidence>
<gene>
    <name evidence="8" type="ORF">RC083_15775</name>
</gene>
<feature type="domain" description="Multidrug resistance protein MdtA-like C-terminal permuted SH3" evidence="7">
    <location>
        <begin position="298"/>
        <end position="356"/>
    </location>
</feature>
<dbReference type="InterPro" id="IPR058626">
    <property type="entry name" value="MdtA-like_b-barrel"/>
</dbReference>
<feature type="coiled-coil region" evidence="3">
    <location>
        <begin position="139"/>
        <end position="166"/>
    </location>
</feature>
<comment type="caution">
    <text evidence="8">The sequence shown here is derived from an EMBL/GenBank/DDBJ whole genome shotgun (WGS) entry which is preliminary data.</text>
</comment>
<comment type="similarity">
    <text evidence="2">Belongs to the membrane fusion protein (MFP) (TC 8.A.1) family.</text>
</comment>
<evidence type="ECO:0000259" key="7">
    <source>
        <dbReference type="Pfam" id="PF25967"/>
    </source>
</evidence>
<dbReference type="InterPro" id="IPR058627">
    <property type="entry name" value="MdtA-like_C"/>
</dbReference>
<name>A0ABU1BF42_PSEHA</name>
<dbReference type="Pfam" id="PF25876">
    <property type="entry name" value="HH_MFP_RND"/>
    <property type="match status" value="1"/>
</dbReference>
<evidence type="ECO:0000259" key="6">
    <source>
        <dbReference type="Pfam" id="PF25944"/>
    </source>
</evidence>
<evidence type="ECO:0000256" key="3">
    <source>
        <dbReference type="SAM" id="Coils"/>
    </source>
</evidence>
<accession>A0ABU1BF42</accession>
<comment type="subcellular location">
    <subcellularLocation>
        <location evidence="1">Cell inner membrane</location>
        <topology evidence="1">Lipid-anchor</topology>
    </subcellularLocation>
</comment>
<dbReference type="NCBIfam" id="TIGR01730">
    <property type="entry name" value="RND_mfp"/>
    <property type="match status" value="1"/>
</dbReference>
<dbReference type="Gene3D" id="2.40.420.20">
    <property type="match status" value="1"/>
</dbReference>
<dbReference type="Pfam" id="PF25944">
    <property type="entry name" value="Beta-barrel_RND"/>
    <property type="match status" value="1"/>
</dbReference>
<evidence type="ECO:0000256" key="1">
    <source>
        <dbReference type="ARBA" id="ARBA00004519"/>
    </source>
</evidence>
<keyword evidence="9" id="KW-1185">Reference proteome</keyword>
<dbReference type="EMBL" id="JAVIFY010000012">
    <property type="protein sequence ID" value="MDQ9093040.1"/>
    <property type="molecule type" value="Genomic_DNA"/>
</dbReference>
<keyword evidence="3" id="KW-0175">Coiled coil</keyword>
<feature type="domain" description="Multidrug resistance protein MdtA-like beta-barrel" evidence="6">
    <location>
        <begin position="206"/>
        <end position="289"/>
    </location>
</feature>
<evidence type="ECO:0000313" key="9">
    <source>
        <dbReference type="Proteomes" id="UP001226574"/>
    </source>
</evidence>
<proteinExistence type="inferred from homology"/>
<feature type="domain" description="Multidrug resistance protein MdtA-like barrel-sandwich hybrid" evidence="5">
    <location>
        <begin position="61"/>
        <end position="191"/>
    </location>
</feature>
<dbReference type="InterPro" id="IPR058624">
    <property type="entry name" value="MdtA-like_HH"/>
</dbReference>
<dbReference type="RefSeq" id="WP_244389659.1">
    <property type="nucleotide sequence ID" value="NZ_JAVIFY010000012.1"/>
</dbReference>
<dbReference type="Proteomes" id="UP001226574">
    <property type="component" value="Unassembled WGS sequence"/>
</dbReference>
<protein>
    <submittedName>
        <fullName evidence="8">Efflux RND transporter periplasmic adaptor subunit</fullName>
    </submittedName>
</protein>
<dbReference type="Pfam" id="PF25967">
    <property type="entry name" value="RND-MFP_C"/>
    <property type="match status" value="1"/>
</dbReference>
<dbReference type="Pfam" id="PF25917">
    <property type="entry name" value="BSH_RND"/>
    <property type="match status" value="1"/>
</dbReference>
<dbReference type="PANTHER" id="PTHR30158">
    <property type="entry name" value="ACRA/E-RELATED COMPONENT OF DRUG EFFLUX TRANSPORTER"/>
    <property type="match status" value="1"/>
</dbReference>
<dbReference type="Gene3D" id="2.40.50.100">
    <property type="match status" value="1"/>
</dbReference>
<sequence>MTKIRKVLYSMACMVGVISGCTEPTENNPAAPFPAVSVYKVDLREIGNYREFVARTEAFQEVAIRARVEGELIERHFDEGTKVEKGQLLFTIDPQEFSSSVAEIEADLKSKVVGLDAAERDLKRGKEIAQDGFISQADLDQLTTNFDQARAAVKSAEASLEKAKLNLSYTQIYAPFDGQIGKVNYDIGNIVGLSSGPLATLTDFDPIFVTFQVEEADYISYRQAHQGIDNFSMDISIRLPNNTAFDSKGVLNFADTKIDQSTGTVELRASFANPNDVVVPGLFVTLMLESQKKELQALIPQAAVQENQQGKFVLVLDSDDKVLQRAVKLGRRIEAMWVVEGGLEEGERIIFEGQQKVKAGAKVKPVMKTVNPVTGMTSVVAQ</sequence>